<sequence length="101" mass="11319">MGGPVISVATPVFYYSEVGLSRISNLLNNEVRRENCLYNQSFEWCHLVAKATTKLLINLTARHFTIQPGSAIDVCPTKSRRRTPSGLNLSSLNLPRFPQNK</sequence>
<reference evidence="2 3" key="1">
    <citation type="journal article" date="2023" name="Nucleic Acids Res.">
        <title>The hologenome of Daphnia magna reveals possible DNA methylation and microbiome-mediated evolution of the host genome.</title>
        <authorList>
            <person name="Chaturvedi A."/>
            <person name="Li X."/>
            <person name="Dhandapani V."/>
            <person name="Marshall H."/>
            <person name="Kissane S."/>
            <person name="Cuenca-Cambronero M."/>
            <person name="Asole G."/>
            <person name="Calvet F."/>
            <person name="Ruiz-Romero M."/>
            <person name="Marangio P."/>
            <person name="Guigo R."/>
            <person name="Rago D."/>
            <person name="Mirbahai L."/>
            <person name="Eastwood N."/>
            <person name="Colbourne J.K."/>
            <person name="Zhou J."/>
            <person name="Mallon E."/>
            <person name="Orsini L."/>
        </authorList>
    </citation>
    <scope>NUCLEOTIDE SEQUENCE [LARGE SCALE GENOMIC DNA]</scope>
    <source>
        <strain evidence="2">LRV0_1</strain>
    </source>
</reference>
<organism evidence="2 3">
    <name type="scientific">Daphnia magna</name>
    <dbReference type="NCBI Taxonomy" id="35525"/>
    <lineage>
        <taxon>Eukaryota</taxon>
        <taxon>Metazoa</taxon>
        <taxon>Ecdysozoa</taxon>
        <taxon>Arthropoda</taxon>
        <taxon>Crustacea</taxon>
        <taxon>Branchiopoda</taxon>
        <taxon>Diplostraca</taxon>
        <taxon>Cladocera</taxon>
        <taxon>Anomopoda</taxon>
        <taxon>Daphniidae</taxon>
        <taxon>Daphnia</taxon>
    </lineage>
</organism>
<feature type="region of interest" description="Disordered" evidence="1">
    <location>
        <begin position="75"/>
        <end position="101"/>
    </location>
</feature>
<accession>A0ABR0AHZ5</accession>
<evidence type="ECO:0000313" key="2">
    <source>
        <dbReference type="EMBL" id="KAK4024670.1"/>
    </source>
</evidence>
<protein>
    <submittedName>
        <fullName evidence="2">Uncharacterized protein</fullName>
    </submittedName>
</protein>
<dbReference type="Proteomes" id="UP001234178">
    <property type="component" value="Unassembled WGS sequence"/>
</dbReference>
<dbReference type="EMBL" id="JAOYFB010000037">
    <property type="protein sequence ID" value="KAK4024670.1"/>
    <property type="molecule type" value="Genomic_DNA"/>
</dbReference>
<comment type="caution">
    <text evidence="2">The sequence shown here is derived from an EMBL/GenBank/DDBJ whole genome shotgun (WGS) entry which is preliminary data.</text>
</comment>
<name>A0ABR0AHZ5_9CRUS</name>
<keyword evidence="3" id="KW-1185">Reference proteome</keyword>
<gene>
    <name evidence="2" type="ORF">OUZ56_010092</name>
</gene>
<evidence type="ECO:0000256" key="1">
    <source>
        <dbReference type="SAM" id="MobiDB-lite"/>
    </source>
</evidence>
<evidence type="ECO:0000313" key="3">
    <source>
        <dbReference type="Proteomes" id="UP001234178"/>
    </source>
</evidence>
<proteinExistence type="predicted"/>